<proteinExistence type="predicted"/>
<dbReference type="Pfam" id="PF12680">
    <property type="entry name" value="SnoaL_2"/>
    <property type="match status" value="1"/>
</dbReference>
<keyword evidence="3" id="KW-1185">Reference proteome</keyword>
<evidence type="ECO:0000313" key="2">
    <source>
        <dbReference type="EMBL" id="QIZ75797.1"/>
    </source>
</evidence>
<dbReference type="InterPro" id="IPR037401">
    <property type="entry name" value="SnoaL-like"/>
</dbReference>
<dbReference type="RefSeq" id="WP_168659058.1">
    <property type="nucleotide sequence ID" value="NZ_CP051180.1"/>
</dbReference>
<evidence type="ECO:0000313" key="3">
    <source>
        <dbReference type="Proteomes" id="UP000501602"/>
    </source>
</evidence>
<feature type="domain" description="SnoaL-like" evidence="1">
    <location>
        <begin position="8"/>
        <end position="114"/>
    </location>
</feature>
<dbReference type="KEGG" id="fes:HER31_02110"/>
<dbReference type="InterPro" id="IPR032710">
    <property type="entry name" value="NTF2-like_dom_sf"/>
</dbReference>
<reference evidence="2 3" key="1">
    <citation type="submission" date="2020-04" db="EMBL/GenBank/DDBJ databases">
        <title>Ferrimonas sp. S7 isolated from sea water.</title>
        <authorList>
            <person name="Bae S.S."/>
            <person name="Baek K."/>
        </authorList>
    </citation>
    <scope>NUCLEOTIDE SEQUENCE [LARGE SCALE GENOMIC DNA]</scope>
    <source>
        <strain evidence="2 3">S7</strain>
    </source>
</reference>
<dbReference type="PANTHER" id="PTHR41252">
    <property type="entry name" value="BLR2505 PROTEIN"/>
    <property type="match status" value="1"/>
</dbReference>
<evidence type="ECO:0000259" key="1">
    <source>
        <dbReference type="Pfam" id="PF12680"/>
    </source>
</evidence>
<protein>
    <submittedName>
        <fullName evidence="2">SnoaL-like domain-containing protein</fullName>
    </submittedName>
</protein>
<organism evidence="2 3">
    <name type="scientific">Ferrimonas lipolytica</name>
    <dbReference type="NCBI Taxonomy" id="2724191"/>
    <lineage>
        <taxon>Bacteria</taxon>
        <taxon>Pseudomonadati</taxon>
        <taxon>Pseudomonadota</taxon>
        <taxon>Gammaproteobacteria</taxon>
        <taxon>Alteromonadales</taxon>
        <taxon>Ferrimonadaceae</taxon>
        <taxon>Ferrimonas</taxon>
    </lineage>
</organism>
<dbReference type="Proteomes" id="UP000501602">
    <property type="component" value="Chromosome"/>
</dbReference>
<gene>
    <name evidence="2" type="ORF">HER31_02110</name>
</gene>
<dbReference type="Gene3D" id="3.10.450.50">
    <property type="match status" value="1"/>
</dbReference>
<dbReference type="AlphaFoldDB" id="A0A6H1U9S5"/>
<sequence length="130" mass="14580">MNTNQQLVTQFWQCFAATDLNGAAALLHEDANWCAMGEQGGLPLSGEMDVSGILSLMQSVRDLSEDGLALTMKEWTVQGERVAVEMEGYAKMTNGKVYHNKYHFLIVIRDGKICTLREYGDTDLVRRTFL</sequence>
<accession>A0A6H1U9S5</accession>
<dbReference type="PANTHER" id="PTHR41252:SF1">
    <property type="entry name" value="BLR2505 PROTEIN"/>
    <property type="match status" value="1"/>
</dbReference>
<dbReference type="EMBL" id="CP051180">
    <property type="protein sequence ID" value="QIZ75797.1"/>
    <property type="molecule type" value="Genomic_DNA"/>
</dbReference>
<dbReference type="SUPFAM" id="SSF54427">
    <property type="entry name" value="NTF2-like"/>
    <property type="match status" value="1"/>
</dbReference>
<name>A0A6H1U9S5_9GAMM</name>